<name>X0X820_9ZZZZ</name>
<gene>
    <name evidence="1" type="ORF">S01H1_63922</name>
</gene>
<feature type="non-terminal residue" evidence="1">
    <location>
        <position position="1"/>
    </location>
</feature>
<reference evidence="1" key="1">
    <citation type="journal article" date="2014" name="Front. Microbiol.">
        <title>High frequency of phylogenetically diverse reductive dehalogenase-homologous genes in deep subseafloor sedimentary metagenomes.</title>
        <authorList>
            <person name="Kawai M."/>
            <person name="Futagami T."/>
            <person name="Toyoda A."/>
            <person name="Takaki Y."/>
            <person name="Nishi S."/>
            <person name="Hori S."/>
            <person name="Arai W."/>
            <person name="Tsubouchi T."/>
            <person name="Morono Y."/>
            <person name="Uchiyama I."/>
            <person name="Ito T."/>
            <person name="Fujiyama A."/>
            <person name="Inagaki F."/>
            <person name="Takami H."/>
        </authorList>
    </citation>
    <scope>NUCLEOTIDE SEQUENCE</scope>
    <source>
        <strain evidence="1">Expedition CK06-06</strain>
    </source>
</reference>
<proteinExistence type="predicted"/>
<sequence length="160" mass="18738">SYLKSEGGRVTELLVRPLLNLFYPELSKVFQPLSGEYAGRREILESIPFSTGYGVEVGMLIEIYERFGLDVIAQVNLKRRVHRNQPLSALSMMSFGILQTLCRKLQYYNKVKLNSDINNIYNQIEYINKEYIITPLKLEEMERPPMLEIKEYLERKKKIA</sequence>
<protein>
    <recommendedName>
        <fullName evidence="2">Glucosyl-3-phosphoglycerate synthase</fullName>
    </recommendedName>
</protein>
<accession>X0X820</accession>
<dbReference type="SUPFAM" id="SSF53448">
    <property type="entry name" value="Nucleotide-diphospho-sugar transferases"/>
    <property type="match status" value="1"/>
</dbReference>
<evidence type="ECO:0000313" key="1">
    <source>
        <dbReference type="EMBL" id="GAG39379.1"/>
    </source>
</evidence>
<organism evidence="1">
    <name type="scientific">marine sediment metagenome</name>
    <dbReference type="NCBI Taxonomy" id="412755"/>
    <lineage>
        <taxon>unclassified sequences</taxon>
        <taxon>metagenomes</taxon>
        <taxon>ecological metagenomes</taxon>
    </lineage>
</organism>
<dbReference type="EMBL" id="BARS01042095">
    <property type="protein sequence ID" value="GAG39379.1"/>
    <property type="molecule type" value="Genomic_DNA"/>
</dbReference>
<evidence type="ECO:0008006" key="2">
    <source>
        <dbReference type="Google" id="ProtNLM"/>
    </source>
</evidence>
<comment type="caution">
    <text evidence="1">The sequence shown here is derived from an EMBL/GenBank/DDBJ whole genome shotgun (WGS) entry which is preliminary data.</text>
</comment>
<dbReference type="AlphaFoldDB" id="X0X820"/>
<dbReference type="Gene3D" id="3.90.550.10">
    <property type="entry name" value="Spore Coat Polysaccharide Biosynthesis Protein SpsA, Chain A"/>
    <property type="match status" value="1"/>
</dbReference>
<dbReference type="InterPro" id="IPR029044">
    <property type="entry name" value="Nucleotide-diphossugar_trans"/>
</dbReference>